<reference evidence="2" key="1">
    <citation type="submission" date="2019-08" db="EMBL/GenBank/DDBJ databases">
        <title>The genome of the North American firefly Photinus pyralis.</title>
        <authorList>
            <consortium name="Photinus pyralis genome working group"/>
            <person name="Fallon T.R."/>
            <person name="Sander Lower S.E."/>
            <person name="Weng J.-K."/>
        </authorList>
    </citation>
    <scope>NUCLEOTIDE SEQUENCE</scope>
    <source>
        <strain evidence="2">TRF0915ILg1</strain>
        <tissue evidence="2">Whole body</tissue>
    </source>
</reference>
<feature type="region of interest" description="Disordered" evidence="1">
    <location>
        <begin position="31"/>
        <end position="53"/>
    </location>
</feature>
<dbReference type="EMBL" id="VTPC01089827">
    <property type="protein sequence ID" value="KAF2885645.1"/>
    <property type="molecule type" value="Genomic_DNA"/>
</dbReference>
<keyword evidence="3" id="KW-1185">Reference proteome</keyword>
<dbReference type="Proteomes" id="UP000801492">
    <property type="component" value="Unassembled WGS sequence"/>
</dbReference>
<gene>
    <name evidence="2" type="ORF">ILUMI_20527</name>
</gene>
<comment type="caution">
    <text evidence="2">The sequence shown here is derived from an EMBL/GenBank/DDBJ whole genome shotgun (WGS) entry which is preliminary data.</text>
</comment>
<accession>A0A8K0FYU7</accession>
<evidence type="ECO:0000256" key="1">
    <source>
        <dbReference type="SAM" id="MobiDB-lite"/>
    </source>
</evidence>
<proteinExistence type="predicted"/>
<organism evidence="2 3">
    <name type="scientific">Ignelater luminosus</name>
    <name type="common">Cucubano</name>
    <name type="synonym">Pyrophorus luminosus</name>
    <dbReference type="NCBI Taxonomy" id="2038154"/>
    <lineage>
        <taxon>Eukaryota</taxon>
        <taxon>Metazoa</taxon>
        <taxon>Ecdysozoa</taxon>
        <taxon>Arthropoda</taxon>
        <taxon>Hexapoda</taxon>
        <taxon>Insecta</taxon>
        <taxon>Pterygota</taxon>
        <taxon>Neoptera</taxon>
        <taxon>Endopterygota</taxon>
        <taxon>Coleoptera</taxon>
        <taxon>Polyphaga</taxon>
        <taxon>Elateriformia</taxon>
        <taxon>Elateroidea</taxon>
        <taxon>Elateridae</taxon>
        <taxon>Agrypninae</taxon>
        <taxon>Pyrophorini</taxon>
        <taxon>Ignelater</taxon>
    </lineage>
</organism>
<evidence type="ECO:0000313" key="2">
    <source>
        <dbReference type="EMBL" id="KAF2885645.1"/>
    </source>
</evidence>
<dbReference type="AlphaFoldDB" id="A0A8K0FYU7"/>
<name>A0A8K0FYU7_IGNLU</name>
<feature type="non-terminal residue" evidence="2">
    <location>
        <position position="1"/>
    </location>
</feature>
<protein>
    <submittedName>
        <fullName evidence="2">Uncharacterized protein</fullName>
    </submittedName>
</protein>
<evidence type="ECO:0000313" key="3">
    <source>
        <dbReference type="Proteomes" id="UP000801492"/>
    </source>
</evidence>
<sequence>MSYLQKLRNEKGLTEKKMLFLLYNNDPEFEKLTAEEPASDEESVDNIPEDKLVDDKVLADDNEADNEEAEQASKMPTVVPYLFTYVAKDGTQWVKVMLEPDVILLSSEQYDDKINGEENEYIPDIILHYNATKGVVDQMAQQYTTQRNKIDGLRQEEISFRLREDLARGNIIRRYRFNSIQGPIQKYMEMAIPELPETNIADMDKEQ</sequence>